<dbReference type="OrthoDB" id="4427683at2"/>
<proteinExistence type="predicted"/>
<dbReference type="STRING" id="161895.CPHO_03875"/>
<dbReference type="Proteomes" id="UP000185491">
    <property type="component" value="Chromosome"/>
</dbReference>
<sequence>MGQEHFAGPEYFTEFDPKKFIRDMQILKEDEAAGKNTMDEARAETQAETQARDVDSAPEGDR</sequence>
<reference evidence="2 3" key="1">
    <citation type="submission" date="2014-08" db="EMBL/GenBank/DDBJ databases">
        <title>Complete genome sequence of Corynebacterium phocae M408/89/1(T)(=DSM 44612(T)), isolated from the common seal (Phoca vitulina).</title>
        <authorList>
            <person name="Ruckert C."/>
            <person name="Albersmeier A."/>
            <person name="Winkler A."/>
            <person name="Kalinowski J."/>
        </authorList>
    </citation>
    <scope>NUCLEOTIDE SEQUENCE [LARGE SCALE GENOMIC DNA]</scope>
    <source>
        <strain evidence="2 3">M408/89/1</strain>
    </source>
</reference>
<accession>A0A1L7D1Z6</accession>
<dbReference type="AlphaFoldDB" id="A0A1L7D1Z6"/>
<protein>
    <submittedName>
        <fullName evidence="2">Uncharacterized protein</fullName>
    </submittedName>
</protein>
<feature type="region of interest" description="Disordered" evidence="1">
    <location>
        <begin position="31"/>
        <end position="62"/>
    </location>
</feature>
<keyword evidence="3" id="KW-1185">Reference proteome</keyword>
<evidence type="ECO:0000313" key="3">
    <source>
        <dbReference type="Proteomes" id="UP000185491"/>
    </source>
</evidence>
<evidence type="ECO:0000313" key="2">
    <source>
        <dbReference type="EMBL" id="APT92165.1"/>
    </source>
</evidence>
<dbReference type="RefSeq" id="WP_075733366.1">
    <property type="nucleotide sequence ID" value="NZ_CP009249.1"/>
</dbReference>
<gene>
    <name evidence="2" type="ORF">CPHO_03875</name>
</gene>
<name>A0A1L7D1Z6_9CORY</name>
<dbReference type="KEGG" id="cpho:CPHO_03875"/>
<dbReference type="EMBL" id="CP009249">
    <property type="protein sequence ID" value="APT92165.1"/>
    <property type="molecule type" value="Genomic_DNA"/>
</dbReference>
<organism evidence="2 3">
    <name type="scientific">Corynebacterium phocae</name>
    <dbReference type="NCBI Taxonomy" id="161895"/>
    <lineage>
        <taxon>Bacteria</taxon>
        <taxon>Bacillati</taxon>
        <taxon>Actinomycetota</taxon>
        <taxon>Actinomycetes</taxon>
        <taxon>Mycobacteriales</taxon>
        <taxon>Corynebacteriaceae</taxon>
        <taxon>Corynebacterium</taxon>
    </lineage>
</organism>
<evidence type="ECO:0000256" key="1">
    <source>
        <dbReference type="SAM" id="MobiDB-lite"/>
    </source>
</evidence>